<accession>A0ABR2Y7X2</accession>
<feature type="transmembrane region" description="Helical" evidence="2">
    <location>
        <begin position="201"/>
        <end position="225"/>
    </location>
</feature>
<comment type="caution">
    <text evidence="3">The sequence shown here is derived from an EMBL/GenBank/DDBJ whole genome shotgun (WGS) entry which is preliminary data.</text>
</comment>
<organism evidence="3 4">
    <name type="scientific">Seiridium cardinale</name>
    <dbReference type="NCBI Taxonomy" id="138064"/>
    <lineage>
        <taxon>Eukaryota</taxon>
        <taxon>Fungi</taxon>
        <taxon>Dikarya</taxon>
        <taxon>Ascomycota</taxon>
        <taxon>Pezizomycotina</taxon>
        <taxon>Sordariomycetes</taxon>
        <taxon>Xylariomycetidae</taxon>
        <taxon>Amphisphaeriales</taxon>
        <taxon>Sporocadaceae</taxon>
        <taxon>Seiridium</taxon>
    </lineage>
</organism>
<evidence type="ECO:0000256" key="1">
    <source>
        <dbReference type="SAM" id="MobiDB-lite"/>
    </source>
</evidence>
<gene>
    <name evidence="3" type="ORF">SCAR479_01166</name>
</gene>
<reference evidence="3 4" key="1">
    <citation type="submission" date="2024-02" db="EMBL/GenBank/DDBJ databases">
        <title>First draft genome assembly of two strains of Seiridium cardinale.</title>
        <authorList>
            <person name="Emiliani G."/>
            <person name="Scali E."/>
        </authorList>
    </citation>
    <scope>NUCLEOTIDE SEQUENCE [LARGE SCALE GENOMIC DNA]</scope>
    <source>
        <strain evidence="3 4">BM-138-000479</strain>
    </source>
</reference>
<dbReference type="Proteomes" id="UP001465668">
    <property type="component" value="Unassembled WGS sequence"/>
</dbReference>
<sequence length="337" mass="35563">MSTTPTPTAYKAPETNGGIVTSWAPVTTDFTAASECSSLQFANNPPVIAGWDPGYGVSFDSPYTCHPKAVTTWWLAALLGTNANTVFSLGPITCPPEYTTAGSSSKDATSTMVFCCPQDYDFVQFYAPGDTGECTSKLAAGQEVTYQVKIDGTWTANTTSMQKESSVVGIPINGWTFAATTSEATNTASCNAESRLGSSTAAGIGVGISLGITGLATFAAGLFMLRKSRRINANHAPVVTDRFSKGTTVPPNQSHPSHATSPGQTTGTGTDHGYPSYGDASQYHQAYSFPSQEVPARPLGELDTIGTHHSELEGEFEPNNKMAFPLDFVWPAHATNR</sequence>
<evidence type="ECO:0000313" key="3">
    <source>
        <dbReference type="EMBL" id="KAK9782823.1"/>
    </source>
</evidence>
<proteinExistence type="predicted"/>
<protein>
    <submittedName>
        <fullName evidence="3">Uncharacterized protein</fullName>
    </submittedName>
</protein>
<dbReference type="EMBL" id="JARVKM010000002">
    <property type="protein sequence ID" value="KAK9782823.1"/>
    <property type="molecule type" value="Genomic_DNA"/>
</dbReference>
<feature type="region of interest" description="Disordered" evidence="1">
    <location>
        <begin position="236"/>
        <end position="277"/>
    </location>
</feature>
<feature type="compositionally biased region" description="Polar residues" evidence="1">
    <location>
        <begin position="245"/>
        <end position="269"/>
    </location>
</feature>
<name>A0ABR2Y7X2_9PEZI</name>
<keyword evidence="2" id="KW-1133">Transmembrane helix</keyword>
<keyword evidence="4" id="KW-1185">Reference proteome</keyword>
<evidence type="ECO:0000256" key="2">
    <source>
        <dbReference type="SAM" id="Phobius"/>
    </source>
</evidence>
<keyword evidence="2" id="KW-0812">Transmembrane</keyword>
<keyword evidence="2" id="KW-0472">Membrane</keyword>
<evidence type="ECO:0000313" key="4">
    <source>
        <dbReference type="Proteomes" id="UP001465668"/>
    </source>
</evidence>